<sequence>MIGCVNVPSQQNVFKDPEILQSKSYQVTNEVFCAVSHGIGLILAIIACVSLAIKAVRLESPLHLLAYLNFTLAMCMLYFNSTLYHSLKFTRVAPLFRVFDHCSIYLLIAGSYAPYCLLVLPPGIGWPIFSLEWLIAALGICLSLKASERFKRWETWTYIAMGWLVIFTLKPLLDNFPLPGLIWTLIGGIAYTLGTYFYVKDDQVAYYHVAWHLFVMVGSACFFIAILAYT</sequence>
<keyword evidence="3" id="KW-1003">Cell membrane</keyword>
<comment type="subcellular location">
    <subcellularLocation>
        <location evidence="1">Cell membrane</location>
        <topology evidence="1">Multi-pass membrane protein</topology>
    </subcellularLocation>
</comment>
<evidence type="ECO:0000256" key="3">
    <source>
        <dbReference type="ARBA" id="ARBA00022475"/>
    </source>
</evidence>
<dbReference type="KEGG" id="asan:AWM72_00695"/>
<keyword evidence="7" id="KW-0862">Zinc</keyword>
<dbReference type="GO" id="GO:0005886">
    <property type="term" value="C:plasma membrane"/>
    <property type="evidence" value="ECO:0007669"/>
    <property type="project" value="UniProtKB-SubCell"/>
</dbReference>
<dbReference type="InterPro" id="IPR005744">
    <property type="entry name" value="Hy-lIII"/>
</dbReference>
<feature type="binding site" evidence="7">
    <location>
        <position position="85"/>
    </location>
    <ligand>
        <name>Zn(2+)</name>
        <dbReference type="ChEBI" id="CHEBI:29105"/>
    </ligand>
</feature>
<evidence type="ECO:0000256" key="5">
    <source>
        <dbReference type="ARBA" id="ARBA00022989"/>
    </source>
</evidence>
<evidence type="ECO:0000256" key="4">
    <source>
        <dbReference type="ARBA" id="ARBA00022692"/>
    </source>
</evidence>
<feature type="transmembrane region" description="Helical" evidence="8">
    <location>
        <begin position="65"/>
        <end position="86"/>
    </location>
</feature>
<evidence type="ECO:0000313" key="10">
    <source>
        <dbReference type="Proteomes" id="UP000069912"/>
    </source>
</evidence>
<feature type="binding site" evidence="7">
    <location>
        <position position="208"/>
    </location>
    <ligand>
        <name>Zn(2+)</name>
        <dbReference type="ChEBI" id="CHEBI:29105"/>
    </ligand>
</feature>
<feature type="transmembrane region" description="Helical" evidence="8">
    <location>
        <begin position="98"/>
        <end position="120"/>
    </location>
</feature>
<dbReference type="GO" id="GO:0046872">
    <property type="term" value="F:metal ion binding"/>
    <property type="evidence" value="ECO:0007669"/>
    <property type="project" value="UniProtKB-KW"/>
</dbReference>
<proteinExistence type="inferred from homology"/>
<keyword evidence="10" id="KW-1185">Reference proteome</keyword>
<evidence type="ECO:0000256" key="1">
    <source>
        <dbReference type="ARBA" id="ARBA00004651"/>
    </source>
</evidence>
<gene>
    <name evidence="9" type="ORF">AWM72_00695</name>
</gene>
<feature type="transmembrane region" description="Helical" evidence="8">
    <location>
        <begin position="31"/>
        <end position="53"/>
    </location>
</feature>
<keyword evidence="7" id="KW-0479">Metal-binding</keyword>
<feature type="transmembrane region" description="Helical" evidence="8">
    <location>
        <begin position="179"/>
        <end position="199"/>
    </location>
</feature>
<evidence type="ECO:0008006" key="11">
    <source>
        <dbReference type="Google" id="ProtNLM"/>
    </source>
</evidence>
<dbReference type="InterPro" id="IPR004254">
    <property type="entry name" value="AdipoR/HlyIII-related"/>
</dbReference>
<dbReference type="Pfam" id="PF03006">
    <property type="entry name" value="HlyIII"/>
    <property type="match status" value="1"/>
</dbReference>
<dbReference type="PANTHER" id="PTHR20855:SF3">
    <property type="entry name" value="LD03007P"/>
    <property type="match status" value="1"/>
</dbReference>
<protein>
    <recommendedName>
        <fullName evidence="11">Hemolysin III</fullName>
    </recommendedName>
</protein>
<feature type="transmembrane region" description="Helical" evidence="8">
    <location>
        <begin position="211"/>
        <end position="229"/>
    </location>
</feature>
<dbReference type="NCBIfam" id="TIGR01065">
    <property type="entry name" value="hlyIII"/>
    <property type="match status" value="1"/>
</dbReference>
<evidence type="ECO:0000256" key="6">
    <source>
        <dbReference type="ARBA" id="ARBA00023136"/>
    </source>
</evidence>
<dbReference type="EMBL" id="CP014160">
    <property type="protein sequence ID" value="AMB93387.1"/>
    <property type="molecule type" value="Genomic_DNA"/>
</dbReference>
<evidence type="ECO:0000256" key="8">
    <source>
        <dbReference type="SAM" id="Phobius"/>
    </source>
</evidence>
<organism evidence="9 10">
    <name type="scientific">Aerococcus sanguinicola</name>
    <dbReference type="NCBI Taxonomy" id="119206"/>
    <lineage>
        <taxon>Bacteria</taxon>
        <taxon>Bacillati</taxon>
        <taxon>Bacillota</taxon>
        <taxon>Bacilli</taxon>
        <taxon>Lactobacillales</taxon>
        <taxon>Aerococcaceae</taxon>
        <taxon>Aerococcus</taxon>
    </lineage>
</organism>
<dbReference type="GO" id="GO:0140911">
    <property type="term" value="F:pore-forming activity"/>
    <property type="evidence" value="ECO:0007669"/>
    <property type="project" value="InterPro"/>
</dbReference>
<dbReference type="PANTHER" id="PTHR20855">
    <property type="entry name" value="ADIPOR/PROGESTIN RECEPTOR-RELATED"/>
    <property type="match status" value="1"/>
</dbReference>
<dbReference type="AlphaFoldDB" id="A0A0X8F9T9"/>
<dbReference type="Proteomes" id="UP000069912">
    <property type="component" value="Chromosome"/>
</dbReference>
<feature type="binding site" evidence="7">
    <location>
        <position position="212"/>
    </location>
    <ligand>
        <name>Zn(2+)</name>
        <dbReference type="ChEBI" id="CHEBI:29105"/>
    </ligand>
</feature>
<comment type="similarity">
    <text evidence="2">Belongs to the UPF0073 (Hly-III) family.</text>
</comment>
<feature type="transmembrane region" description="Helical" evidence="8">
    <location>
        <begin position="156"/>
        <end position="173"/>
    </location>
</feature>
<keyword evidence="4 8" id="KW-0812">Transmembrane</keyword>
<feature type="transmembrane region" description="Helical" evidence="8">
    <location>
        <begin position="126"/>
        <end position="144"/>
    </location>
</feature>
<reference evidence="10" key="2">
    <citation type="submission" date="2016-01" db="EMBL/GenBank/DDBJ databases">
        <title>Six Aerococcus type strain genome sequencing and assembly using PacBio and Illumina Hiseq.</title>
        <authorList>
            <person name="Carkaci D."/>
            <person name="Dargis R."/>
            <person name="Nielsen X.C."/>
            <person name="Skovgaard O."/>
            <person name="Fuursted K."/>
            <person name="Christensen J.J."/>
        </authorList>
    </citation>
    <scope>NUCLEOTIDE SEQUENCE [LARGE SCALE GENOMIC DNA]</scope>
    <source>
        <strain evidence="10">CCUG43001</strain>
    </source>
</reference>
<evidence type="ECO:0000256" key="7">
    <source>
        <dbReference type="PIRSR" id="PIRSR604254-1"/>
    </source>
</evidence>
<keyword evidence="5 8" id="KW-1133">Transmembrane helix</keyword>
<keyword evidence="6 8" id="KW-0472">Membrane</keyword>
<reference evidence="9 10" key="1">
    <citation type="journal article" date="2016" name="Genome Announc.">
        <title>Complete Genome Sequences of Aerococcus christensenii CCUG 28831T, Aerococcus sanguinicola CCUG 43001T, Aerococcus urinae CCUG 36881T, Aerococcus urinaeequi CCUG 28094T, Aerococcus urinaehominis CCUG 42038 BT, and Aerococcus viridans CCUG 4311T.</title>
        <authorList>
            <person name="Carkaci D."/>
            <person name="Dargis R."/>
            <person name="Nielsen X.C."/>
            <person name="Skovgaard O."/>
            <person name="Fuursted K."/>
            <person name="Christensen J.J."/>
        </authorList>
    </citation>
    <scope>NUCLEOTIDE SEQUENCE [LARGE SCALE GENOMIC DNA]</scope>
    <source>
        <strain evidence="9 10">CCUG43001</strain>
    </source>
</reference>
<accession>A0A0X8F9T9</accession>
<evidence type="ECO:0000256" key="2">
    <source>
        <dbReference type="ARBA" id="ARBA00008488"/>
    </source>
</evidence>
<name>A0A0X8F9T9_9LACT</name>
<evidence type="ECO:0000313" key="9">
    <source>
        <dbReference type="EMBL" id="AMB93387.1"/>
    </source>
</evidence>